<protein>
    <submittedName>
        <fullName evidence="2">Uncharacterized protein</fullName>
    </submittedName>
</protein>
<keyword evidence="1" id="KW-0175">Coiled coil</keyword>
<evidence type="ECO:0000256" key="1">
    <source>
        <dbReference type="SAM" id="Coils"/>
    </source>
</evidence>
<comment type="caution">
    <text evidence="2">The sequence shown here is derived from an EMBL/GenBank/DDBJ whole genome shotgun (WGS) entry which is preliminary data.</text>
</comment>
<feature type="coiled-coil region" evidence="1">
    <location>
        <begin position="261"/>
        <end position="303"/>
    </location>
</feature>
<proteinExistence type="predicted"/>
<sequence>MSSASSSPPYSVPMAEAMFYYSGLLYRTSWETMPWTMPTGPEAYRQLKELRLVFNHKLNIIWTTDLGPKVCQLLDLQRVLWTSIDIVRFIKVGEGEAVGPVILWIGVAPESLSGEDAHTSATGCLDLLKEFGITDVEVEFRESIYTPLAGPNLVKPASDLDPDVDVRGPLTPALGLSIAAQATPHAEGTGGIYLAEGGKSKKVFLITARHVLFPPDDGPNVNYVRPNTSAPCRNVLLLGTRAFDDFLDSIRIRIGRHGIMVDRHERQIKKLQARVDGEDNKDAEKATKQLEKAQRLLDDAREATQALETFYDESKKQWSDPRQRVLGHIARSPPITLGAGTEGFTEDYAVVELDRSKFKDAFEGNVIDLGTEISEDDFTRKMYPRLDAAPSFKYPEDRLLRLRGVISENVMRKPDMLDRDGEPCLLVIKNGKTTGVTIGRGTGIFSYVRKYFGNNTHQTSMEWSILPYDNKSGVFSARGDSGSVIADGVGRIGGILTGGAGKTASSDITYATPFFWLLPRIKQNGFPRAHLSPVMD</sequence>
<evidence type="ECO:0000313" key="2">
    <source>
        <dbReference type="EMBL" id="KAH8992944.1"/>
    </source>
</evidence>
<evidence type="ECO:0000313" key="3">
    <source>
        <dbReference type="Proteomes" id="UP001201163"/>
    </source>
</evidence>
<dbReference type="AlphaFoldDB" id="A0AAD4LLM7"/>
<accession>A0AAD4LLM7</accession>
<dbReference type="SUPFAM" id="SSF50494">
    <property type="entry name" value="Trypsin-like serine proteases"/>
    <property type="match status" value="1"/>
</dbReference>
<organism evidence="2 3">
    <name type="scientific">Lactarius akahatsu</name>
    <dbReference type="NCBI Taxonomy" id="416441"/>
    <lineage>
        <taxon>Eukaryota</taxon>
        <taxon>Fungi</taxon>
        <taxon>Dikarya</taxon>
        <taxon>Basidiomycota</taxon>
        <taxon>Agaricomycotina</taxon>
        <taxon>Agaricomycetes</taxon>
        <taxon>Russulales</taxon>
        <taxon>Russulaceae</taxon>
        <taxon>Lactarius</taxon>
    </lineage>
</organism>
<name>A0AAD4LLM7_9AGAM</name>
<keyword evidence="3" id="KW-1185">Reference proteome</keyword>
<dbReference type="Proteomes" id="UP001201163">
    <property type="component" value="Unassembled WGS sequence"/>
</dbReference>
<dbReference type="InterPro" id="IPR009003">
    <property type="entry name" value="Peptidase_S1_PA"/>
</dbReference>
<reference evidence="2" key="1">
    <citation type="submission" date="2022-01" db="EMBL/GenBank/DDBJ databases">
        <title>Comparative genomics reveals a dynamic genome evolution in the ectomycorrhizal milk-cap (Lactarius) mushrooms.</title>
        <authorList>
            <consortium name="DOE Joint Genome Institute"/>
            <person name="Lebreton A."/>
            <person name="Tang N."/>
            <person name="Kuo A."/>
            <person name="LaButti K."/>
            <person name="Drula E."/>
            <person name="Barry K."/>
            <person name="Clum A."/>
            <person name="Lipzen A."/>
            <person name="Mousain D."/>
            <person name="Ng V."/>
            <person name="Wang R."/>
            <person name="Wang X."/>
            <person name="Dai Y."/>
            <person name="Henrissat B."/>
            <person name="Grigoriev I.V."/>
            <person name="Guerin-Laguette A."/>
            <person name="Yu F."/>
            <person name="Martin F.M."/>
        </authorList>
    </citation>
    <scope>NUCLEOTIDE SEQUENCE</scope>
    <source>
        <strain evidence="2">QP</strain>
    </source>
</reference>
<dbReference type="EMBL" id="JAKELL010000020">
    <property type="protein sequence ID" value="KAH8992944.1"/>
    <property type="molecule type" value="Genomic_DNA"/>
</dbReference>
<gene>
    <name evidence="2" type="ORF">EDB92DRAFT_2053499</name>
</gene>